<dbReference type="Pfam" id="PF13480">
    <property type="entry name" value="Acetyltransf_6"/>
    <property type="match status" value="1"/>
</dbReference>
<dbReference type="InterPro" id="IPR038740">
    <property type="entry name" value="BioF2-like_GNAT_dom"/>
</dbReference>
<dbReference type="InterPro" id="IPR016181">
    <property type="entry name" value="Acyl_CoA_acyltransferase"/>
</dbReference>
<dbReference type="Proteomes" id="UP000295668">
    <property type="component" value="Unassembled WGS sequence"/>
</dbReference>
<dbReference type="OrthoDB" id="9786422at2"/>
<organism evidence="2 3">
    <name type="scientific">Pedobacter changchengzhani</name>
    <dbReference type="NCBI Taxonomy" id="2529274"/>
    <lineage>
        <taxon>Bacteria</taxon>
        <taxon>Pseudomonadati</taxon>
        <taxon>Bacteroidota</taxon>
        <taxon>Sphingobacteriia</taxon>
        <taxon>Sphingobacteriales</taxon>
        <taxon>Sphingobacteriaceae</taxon>
        <taxon>Pedobacter</taxon>
    </lineage>
</organism>
<dbReference type="EMBL" id="SJCY01000001">
    <property type="protein sequence ID" value="TDG37702.1"/>
    <property type="molecule type" value="Genomic_DNA"/>
</dbReference>
<evidence type="ECO:0000259" key="1">
    <source>
        <dbReference type="Pfam" id="PF13480"/>
    </source>
</evidence>
<dbReference type="AlphaFoldDB" id="A0A4R5MPG3"/>
<keyword evidence="3" id="KW-1185">Reference proteome</keyword>
<keyword evidence="2" id="KW-0808">Transferase</keyword>
<evidence type="ECO:0000313" key="3">
    <source>
        <dbReference type="Proteomes" id="UP000295668"/>
    </source>
</evidence>
<dbReference type="GO" id="GO:0016740">
    <property type="term" value="F:transferase activity"/>
    <property type="evidence" value="ECO:0007669"/>
    <property type="project" value="UniProtKB-KW"/>
</dbReference>
<dbReference type="SUPFAM" id="SSF55729">
    <property type="entry name" value="Acyl-CoA N-acyltransferases (Nat)"/>
    <property type="match status" value="1"/>
</dbReference>
<feature type="domain" description="BioF2-like acetyltransferase" evidence="1">
    <location>
        <begin position="233"/>
        <end position="297"/>
    </location>
</feature>
<name>A0A4R5MPG3_9SPHI</name>
<gene>
    <name evidence="2" type="ORF">EZJ43_01000</name>
</gene>
<sequence length="506" mass="59902">MKNIQLKKYSSFNEIPPIVINSIQDYLINDNYLSIKEYEFHLSKFENAFILVAYSDITGLEFFSIFKKDYFTYAGKKIKSLVSFMYEYYDYNPFYSIYSTVELERAITKIGLEENIEMIAVLNTYTELPNAIYNAKEEVAVYNSNINSFDEFLNKKSIKRKYNTLLKDFEIEVLHYDENNNWDLLIINEIEKMHKIRWAFDGIESSFENDAYRKDFYKFNDGNRVVNIVKNSGNNEVVAIHYGFTNKTDFLWHTPIINVKYYDYSPLEVLLKIVIEYCKKHHIQNFDLGLGSENYKSRFTNYQKDLFSYFIPMNRSTKIHFNILFKNRNFLKNTLEKLKKLKHIVAVQLAKFKSIVFYISENQTQNHNNENDLEFIKVDNWMDYFDLLINSGINPTKEAYIRFKNQNLYYALLNENKILSSGWLSNSNSFYVLEINKKIEFDCDKILFDFNTPIKYRNKGYYKKLLKSIKISLPTSCLGIFADATNKTSNKGILGAGFRLKNKYNG</sequence>
<evidence type="ECO:0000313" key="2">
    <source>
        <dbReference type="EMBL" id="TDG37702.1"/>
    </source>
</evidence>
<reference evidence="2 3" key="1">
    <citation type="submission" date="2019-02" db="EMBL/GenBank/DDBJ databases">
        <title>Pedobacter sp. nov., a novel speices isolated from soil of pinguins habitat in Antarcitica.</title>
        <authorList>
            <person name="He R.-H."/>
        </authorList>
    </citation>
    <scope>NUCLEOTIDE SEQUENCE [LARGE SCALE GENOMIC DNA]</scope>
    <source>
        <strain evidence="2 3">E01020</strain>
    </source>
</reference>
<proteinExistence type="predicted"/>
<comment type="caution">
    <text evidence="2">The sequence shown here is derived from an EMBL/GenBank/DDBJ whole genome shotgun (WGS) entry which is preliminary data.</text>
</comment>
<protein>
    <submittedName>
        <fullName evidence="2">GNAT family N-acetyltransferase</fullName>
    </submittedName>
</protein>
<dbReference type="RefSeq" id="WP_133260790.1">
    <property type="nucleotide sequence ID" value="NZ_SJCY01000001.1"/>
</dbReference>
<accession>A0A4R5MPG3</accession>